<dbReference type="PROSITE" id="PS51186">
    <property type="entry name" value="GNAT"/>
    <property type="match status" value="1"/>
</dbReference>
<protein>
    <submittedName>
        <fullName evidence="2">Protein N-acetyltransferase, RimJ/RimL family</fullName>
    </submittedName>
</protein>
<evidence type="ECO:0000259" key="1">
    <source>
        <dbReference type="PROSITE" id="PS51186"/>
    </source>
</evidence>
<dbReference type="CDD" id="cd04301">
    <property type="entry name" value="NAT_SF"/>
    <property type="match status" value="1"/>
</dbReference>
<dbReference type="PANTHER" id="PTHR43072">
    <property type="entry name" value="N-ACETYLTRANSFERASE"/>
    <property type="match status" value="1"/>
</dbReference>
<dbReference type="RefSeq" id="WP_076525000.1">
    <property type="nucleotide sequence ID" value="NZ_CP048103.1"/>
</dbReference>
<dbReference type="Gene3D" id="3.40.630.30">
    <property type="match status" value="1"/>
</dbReference>
<feature type="domain" description="N-acetyltransferase" evidence="1">
    <location>
        <begin position="1"/>
        <end position="167"/>
    </location>
</feature>
<reference evidence="3" key="1">
    <citation type="submission" date="2017-01" db="EMBL/GenBank/DDBJ databases">
        <authorList>
            <person name="Varghese N."/>
            <person name="Submissions S."/>
        </authorList>
    </citation>
    <scope>NUCLEOTIDE SEQUENCE [LARGE SCALE GENOMIC DNA]</scope>
    <source>
        <strain evidence="3">DSM 45196</strain>
    </source>
</reference>
<dbReference type="GO" id="GO:0016747">
    <property type="term" value="F:acyltransferase activity, transferring groups other than amino-acyl groups"/>
    <property type="evidence" value="ECO:0007669"/>
    <property type="project" value="InterPro"/>
</dbReference>
<keyword evidence="2" id="KW-0808">Transferase</keyword>
<evidence type="ECO:0000313" key="3">
    <source>
        <dbReference type="Proteomes" id="UP000186795"/>
    </source>
</evidence>
<name>A0A1N7MFB6_9BACL</name>
<sequence length="168" mass="19006">MEIRVLTEADAEEYYAHRLRMLKDHPGAFATSYEETKEEGMEPMVERLQSTGEKFILGAFAGDRLVGSVGFLRQQRNKLRHKGFVLGMYTHPDVRRQGVGKALLENLLARVRNLPGLEQIQLGVAADNPAAHSLYASLGFAEFGREREALKLPDRYVDEIHMVLKLKP</sequence>
<dbReference type="PANTHER" id="PTHR43072:SF60">
    <property type="entry name" value="L-2,4-DIAMINOBUTYRIC ACID ACETYLTRANSFERASE"/>
    <property type="match status" value="1"/>
</dbReference>
<dbReference type="EMBL" id="FTOD01000006">
    <property type="protein sequence ID" value="SIS84649.1"/>
    <property type="molecule type" value="Genomic_DNA"/>
</dbReference>
<dbReference type="Proteomes" id="UP000186795">
    <property type="component" value="Unassembled WGS sequence"/>
</dbReference>
<accession>A0A1N7MFB6</accession>
<dbReference type="OrthoDB" id="9799092at2"/>
<keyword evidence="3" id="KW-1185">Reference proteome</keyword>
<dbReference type="InterPro" id="IPR000182">
    <property type="entry name" value="GNAT_dom"/>
</dbReference>
<dbReference type="Pfam" id="PF00583">
    <property type="entry name" value="Acetyltransf_1"/>
    <property type="match status" value="1"/>
</dbReference>
<evidence type="ECO:0000313" key="2">
    <source>
        <dbReference type="EMBL" id="SIS84649.1"/>
    </source>
</evidence>
<proteinExistence type="predicted"/>
<gene>
    <name evidence="2" type="ORF">SAMN05421790_10653</name>
</gene>
<dbReference type="SUPFAM" id="SSF55729">
    <property type="entry name" value="Acyl-CoA N-acyltransferases (Nat)"/>
    <property type="match status" value="1"/>
</dbReference>
<dbReference type="InterPro" id="IPR016181">
    <property type="entry name" value="Acyl_CoA_acyltransferase"/>
</dbReference>
<dbReference type="AlphaFoldDB" id="A0A1N7MFB6"/>
<organism evidence="2 3">
    <name type="scientific">Kroppenstedtia eburnea</name>
    <dbReference type="NCBI Taxonomy" id="714067"/>
    <lineage>
        <taxon>Bacteria</taxon>
        <taxon>Bacillati</taxon>
        <taxon>Bacillota</taxon>
        <taxon>Bacilli</taxon>
        <taxon>Bacillales</taxon>
        <taxon>Thermoactinomycetaceae</taxon>
        <taxon>Kroppenstedtia</taxon>
    </lineage>
</organism>